<reference evidence="9" key="1">
    <citation type="submission" date="2023-10" db="EMBL/GenBank/DDBJ databases">
        <authorList>
            <person name="Chen Y."/>
            <person name="Shah S."/>
            <person name="Dougan E. K."/>
            <person name="Thang M."/>
            <person name="Chan C."/>
        </authorList>
    </citation>
    <scope>NUCLEOTIDE SEQUENCE [LARGE SCALE GENOMIC DNA]</scope>
</reference>
<evidence type="ECO:0000256" key="6">
    <source>
        <dbReference type="ARBA" id="ARBA00023136"/>
    </source>
</evidence>
<name>A0ABN9UYM2_9DINO</name>
<keyword evidence="10" id="KW-1185">Reference proteome</keyword>
<accession>A0ABN9UYM2</accession>
<dbReference type="InterPro" id="IPR004837">
    <property type="entry name" value="NaCa_Exmemb"/>
</dbReference>
<feature type="domain" description="Sodium/calcium exchanger membrane region" evidence="8">
    <location>
        <begin position="123"/>
        <end position="169"/>
    </location>
</feature>
<evidence type="ECO:0000256" key="2">
    <source>
        <dbReference type="ARBA" id="ARBA00005364"/>
    </source>
</evidence>
<evidence type="ECO:0000256" key="7">
    <source>
        <dbReference type="SAM" id="MobiDB-lite"/>
    </source>
</evidence>
<dbReference type="PANTHER" id="PTHR10846:SF8">
    <property type="entry name" value="INNER MEMBRANE PROTEIN YRBG"/>
    <property type="match status" value="1"/>
</dbReference>
<dbReference type="PANTHER" id="PTHR10846">
    <property type="entry name" value="SODIUM/POTASSIUM/CALCIUM EXCHANGER"/>
    <property type="match status" value="1"/>
</dbReference>
<evidence type="ECO:0000256" key="4">
    <source>
        <dbReference type="ARBA" id="ARBA00022692"/>
    </source>
</evidence>
<keyword evidence="3" id="KW-0050">Antiport</keyword>
<evidence type="ECO:0000256" key="5">
    <source>
        <dbReference type="ARBA" id="ARBA00022989"/>
    </source>
</evidence>
<organism evidence="9 10">
    <name type="scientific">Prorocentrum cordatum</name>
    <dbReference type="NCBI Taxonomy" id="2364126"/>
    <lineage>
        <taxon>Eukaryota</taxon>
        <taxon>Sar</taxon>
        <taxon>Alveolata</taxon>
        <taxon>Dinophyceae</taxon>
        <taxon>Prorocentrales</taxon>
        <taxon>Prorocentraceae</taxon>
        <taxon>Prorocentrum</taxon>
    </lineage>
</organism>
<evidence type="ECO:0000256" key="1">
    <source>
        <dbReference type="ARBA" id="ARBA00004141"/>
    </source>
</evidence>
<evidence type="ECO:0000256" key="3">
    <source>
        <dbReference type="ARBA" id="ARBA00022449"/>
    </source>
</evidence>
<comment type="similarity">
    <text evidence="2">Belongs to the Ca(2+):cation antiporter (CaCA) (TC 2.A.19) family. SLC24A subfamily.</text>
</comment>
<feature type="compositionally biased region" description="Basic and acidic residues" evidence="7">
    <location>
        <begin position="48"/>
        <end position="57"/>
    </location>
</feature>
<evidence type="ECO:0000259" key="8">
    <source>
        <dbReference type="Pfam" id="PF01699"/>
    </source>
</evidence>
<dbReference type="Proteomes" id="UP001189429">
    <property type="component" value="Unassembled WGS sequence"/>
</dbReference>
<evidence type="ECO:0000313" key="10">
    <source>
        <dbReference type="Proteomes" id="UP001189429"/>
    </source>
</evidence>
<protein>
    <recommendedName>
        <fullName evidence="8">Sodium/calcium exchanger membrane region domain-containing protein</fullName>
    </recommendedName>
</protein>
<feature type="region of interest" description="Disordered" evidence="7">
    <location>
        <begin position="1"/>
        <end position="68"/>
    </location>
</feature>
<gene>
    <name evidence="9" type="ORF">PCOR1329_LOCUS52735</name>
</gene>
<comment type="subcellular location">
    <subcellularLocation>
        <location evidence="1">Membrane</location>
        <topology evidence="1">Multi-pass membrane protein</topology>
    </subcellularLocation>
</comment>
<dbReference type="EMBL" id="CAUYUJ010016419">
    <property type="protein sequence ID" value="CAK0865117.1"/>
    <property type="molecule type" value="Genomic_DNA"/>
</dbReference>
<keyword evidence="3" id="KW-0813">Transport</keyword>
<comment type="caution">
    <text evidence="9">The sequence shown here is derived from an EMBL/GenBank/DDBJ whole genome shotgun (WGS) entry which is preliminary data.</text>
</comment>
<dbReference type="InterPro" id="IPR004481">
    <property type="entry name" value="K/Na/Ca-exchanger"/>
</dbReference>
<evidence type="ECO:0000313" key="9">
    <source>
        <dbReference type="EMBL" id="CAK0865117.1"/>
    </source>
</evidence>
<keyword evidence="4" id="KW-0812">Transmembrane</keyword>
<keyword evidence="5" id="KW-1133">Transmembrane helix</keyword>
<proteinExistence type="inferred from homology"/>
<feature type="non-terminal residue" evidence="9">
    <location>
        <position position="1"/>
    </location>
</feature>
<keyword evidence="6" id="KW-0472">Membrane</keyword>
<sequence length="199" mass="20527">AARAELGEAAPKLRRAEQGRGPVALSVGLGGGGAPPDGFADTPPDSPKPSRRDDPAGDGKGGGPWAPDRIASYTGKMPEHFSLLTALFGECSKDTCGAWDQPCTLGLILSSLLMAWTFKNLKVISDVYFVPSTIALARVLGMPSDVAGATLLAFGSSAPEFCTNVVATFFSGSATGGRQQPSTTCCWSLVSLAYSPCAR</sequence>
<dbReference type="Pfam" id="PF01699">
    <property type="entry name" value="Na_Ca_ex"/>
    <property type="match status" value="1"/>
</dbReference>